<sequence length="790" mass="86808">MKWRLQEGDGEAIYEIGVEDNGMFVGLTREELDSSLNTLNVMASKLGAHTTLLRRHVVESTGTSLAREVAEVFVRRVPDDQKFIDIRLAVLGNVDAGKSTLLGVLTHDELDNGRGRARLNLFRHLHEIQSGRTSSISHEILGFNSKGEVINYSESRTAEDICEQSSKLITFIDLAGHHKYLRTTIFGLTGHSPDFAMLVIAGNAGVAITLEFSTKIQYISVFHYDTQCSLVVVAESIVGKPLCLAVVFVHSLLNTLVHWLFNYCTIHNPKISESCTSSAISHGSGETCTGINRVSGEFLSNHNGMFVGLTREELDSSLNTLNVMASKLGAHTTLLRRHVVESTGTSLAREVAEVFVRRVPDDQKFIDIRLAVLGNVDAGKSTLLGVLTHDELDNGRGRARLNLFRHLHEIQSGRTSSISHEILGFNSKGEVINYSESRTAEDICEQSSKLITFIDLAGHHKYLRTTIFGLTGHSPDFAMLVIAGNAGVVGTTKEHLGLAMALKVPTLVIVNKTDICLPTMVGHTLKVLDRLLKSPGCKKVPVVVETEDDVIVAATNFISNQVTPVFTVSCVTGENLNLIKKFLNLVPPARSAMDQEKLAQELTEYQVDKIFNVPGTGPVVGGTLERGVLREGDQLLLGPLQDGSFHPVTVTSVKRNRAACRVVRAGQAATVAISGMDRNLLRRGMVLADPVQKPRPCYGFWAEVFLLFHTTSISKRFQATVYIGNVIQTAVIEEMNRDSLRTGQRAKVRFKFMKQPEYIREGARVFFREGHTKGVGQVQSVIYHNAVPGR</sequence>
<dbReference type="InterPro" id="IPR004161">
    <property type="entry name" value="EFTu-like_2"/>
</dbReference>
<dbReference type="SUPFAM" id="SSF50447">
    <property type="entry name" value="Translation proteins"/>
    <property type="match status" value="1"/>
</dbReference>
<reference evidence="5 6" key="1">
    <citation type="submission" date="2022-05" db="EMBL/GenBank/DDBJ databases">
        <authorList>
            <consortium name="Genoscope - CEA"/>
            <person name="William W."/>
        </authorList>
    </citation>
    <scope>NUCLEOTIDE SEQUENCE [LARGE SCALE GENOMIC DNA]</scope>
</reference>
<evidence type="ECO:0000256" key="2">
    <source>
        <dbReference type="ARBA" id="ARBA00022741"/>
    </source>
</evidence>
<keyword evidence="6" id="KW-1185">Reference proteome</keyword>
<dbReference type="EMBL" id="CALNXI010000660">
    <property type="protein sequence ID" value="CAH3030847.1"/>
    <property type="molecule type" value="Genomic_DNA"/>
</dbReference>
<evidence type="ECO:0000256" key="1">
    <source>
        <dbReference type="ARBA" id="ARBA00007249"/>
    </source>
</evidence>
<dbReference type="InterPro" id="IPR050055">
    <property type="entry name" value="EF-Tu_GTPase"/>
</dbReference>
<accession>A0ABN8MMQ3</accession>
<dbReference type="SUPFAM" id="SSF50465">
    <property type="entry name" value="EF-Tu/eEF-1alpha/eIF2-gamma C-terminal domain"/>
    <property type="match status" value="1"/>
</dbReference>
<evidence type="ECO:0000259" key="4">
    <source>
        <dbReference type="PROSITE" id="PS51722"/>
    </source>
</evidence>
<dbReference type="InterPro" id="IPR027417">
    <property type="entry name" value="P-loop_NTPase"/>
</dbReference>
<proteinExistence type="inferred from homology"/>
<dbReference type="CDD" id="cd03694">
    <property type="entry name" value="GTPBP_II"/>
    <property type="match status" value="1"/>
</dbReference>
<evidence type="ECO:0000256" key="3">
    <source>
        <dbReference type="ARBA" id="ARBA00023134"/>
    </source>
</evidence>
<comment type="similarity">
    <text evidence="1">Belongs to the TRAFAC class translation factor GTPase superfamily. Classic translation factor GTPase family. EF-Tu/EF-1A subfamily.</text>
</comment>
<dbReference type="Proteomes" id="UP001159427">
    <property type="component" value="Unassembled WGS sequence"/>
</dbReference>
<keyword evidence="3" id="KW-0342">GTP-binding</keyword>
<dbReference type="InterPro" id="IPR009001">
    <property type="entry name" value="Transl_elong_EF1A/Init_IF2_C"/>
</dbReference>
<dbReference type="Gene3D" id="2.40.30.10">
    <property type="entry name" value="Translation factors"/>
    <property type="match status" value="1"/>
</dbReference>
<dbReference type="CDD" id="cd03708">
    <property type="entry name" value="GTPBP_III"/>
    <property type="match status" value="1"/>
</dbReference>
<comment type="caution">
    <text evidence="5">The sequence shown here is derived from an EMBL/GenBank/DDBJ whole genome shotgun (WGS) entry which is preliminary data.</text>
</comment>
<feature type="domain" description="Tr-type G" evidence="4">
    <location>
        <begin position="365"/>
        <end position="592"/>
    </location>
</feature>
<organism evidence="5 6">
    <name type="scientific">Porites evermanni</name>
    <dbReference type="NCBI Taxonomy" id="104178"/>
    <lineage>
        <taxon>Eukaryota</taxon>
        <taxon>Metazoa</taxon>
        <taxon>Cnidaria</taxon>
        <taxon>Anthozoa</taxon>
        <taxon>Hexacorallia</taxon>
        <taxon>Scleractinia</taxon>
        <taxon>Fungiina</taxon>
        <taxon>Poritidae</taxon>
        <taxon>Porites</taxon>
    </lineage>
</organism>
<dbReference type="InterPro" id="IPR035531">
    <property type="entry name" value="GTPBP1-like"/>
</dbReference>
<dbReference type="Pfam" id="PF00009">
    <property type="entry name" value="GTP_EFTU"/>
    <property type="match status" value="2"/>
</dbReference>
<dbReference type="InterPro" id="IPR000795">
    <property type="entry name" value="T_Tr_GTP-bd_dom"/>
</dbReference>
<protein>
    <recommendedName>
        <fullName evidence="4">Tr-type G domain-containing protein</fullName>
    </recommendedName>
</protein>
<dbReference type="PANTHER" id="PTHR43721">
    <property type="entry name" value="ELONGATION FACTOR TU-RELATED"/>
    <property type="match status" value="1"/>
</dbReference>
<dbReference type="PANTHER" id="PTHR43721:SF3">
    <property type="entry name" value="GTP-BINDING PROTEIN 2"/>
    <property type="match status" value="1"/>
</dbReference>
<dbReference type="Gene3D" id="3.40.50.300">
    <property type="entry name" value="P-loop containing nucleotide triphosphate hydrolases"/>
    <property type="match status" value="2"/>
</dbReference>
<gene>
    <name evidence="5" type="ORF">PEVE_00038629</name>
</gene>
<evidence type="ECO:0000313" key="5">
    <source>
        <dbReference type="EMBL" id="CAH3030847.1"/>
    </source>
</evidence>
<dbReference type="Pfam" id="PF03144">
    <property type="entry name" value="GTP_EFTU_D2"/>
    <property type="match status" value="1"/>
</dbReference>
<dbReference type="InterPro" id="IPR009000">
    <property type="entry name" value="Transl_B-barrel_sf"/>
</dbReference>
<name>A0ABN8MMQ3_9CNID</name>
<keyword evidence="2" id="KW-0547">Nucleotide-binding</keyword>
<dbReference type="SUPFAM" id="SSF52540">
    <property type="entry name" value="P-loop containing nucleoside triphosphate hydrolases"/>
    <property type="match status" value="2"/>
</dbReference>
<dbReference type="PROSITE" id="PS51722">
    <property type="entry name" value="G_TR_2"/>
    <property type="match status" value="1"/>
</dbReference>
<evidence type="ECO:0000313" key="6">
    <source>
        <dbReference type="Proteomes" id="UP001159427"/>
    </source>
</evidence>
<dbReference type="CDD" id="cd04165">
    <property type="entry name" value="GTPBP1_like"/>
    <property type="match status" value="1"/>
</dbReference>